<comment type="subcellular location">
    <subcellularLocation>
        <location evidence="6">Nucleus</location>
        <location evidence="6">Nucleolus</location>
    </subcellularLocation>
    <subcellularLocation>
        <location evidence="6">Nucleus</location>
        <location evidence="6">Nucleoplasm</location>
    </subcellularLocation>
</comment>
<evidence type="ECO:0000256" key="2">
    <source>
        <dbReference type="ARBA" id="ARBA00022552"/>
    </source>
</evidence>
<dbReference type="OrthoDB" id="5571054at2759"/>
<dbReference type="Pfam" id="PF00400">
    <property type="entry name" value="WD40"/>
    <property type="match status" value="3"/>
</dbReference>
<keyword evidence="2 6" id="KW-0698">rRNA processing</keyword>
<protein>
    <recommendedName>
        <fullName evidence="6">Ribosome biogenesis protein BOP1 homolog</fullName>
    </recommendedName>
</protein>
<accession>A0A0V0QNK5</accession>
<proteinExistence type="inferred from homology"/>
<reference evidence="10 11" key="1">
    <citation type="journal article" date="2015" name="Sci. Rep.">
        <title>Genome of the facultative scuticociliatosis pathogen Pseudocohnilembus persalinus provides insight into its virulence through horizontal gene transfer.</title>
        <authorList>
            <person name="Xiong J."/>
            <person name="Wang G."/>
            <person name="Cheng J."/>
            <person name="Tian M."/>
            <person name="Pan X."/>
            <person name="Warren A."/>
            <person name="Jiang C."/>
            <person name="Yuan D."/>
            <person name="Miao W."/>
        </authorList>
    </citation>
    <scope>NUCLEOTIDE SEQUENCE [LARGE SCALE GENOMIC DNA]</scope>
    <source>
        <strain evidence="10">36N120E</strain>
    </source>
</reference>
<comment type="function">
    <text evidence="6">Required for maturation of ribosomal RNAs and formation of the large ribosomal subunit.</text>
</comment>
<dbReference type="InterPro" id="IPR001680">
    <property type="entry name" value="WD40_rpt"/>
</dbReference>
<evidence type="ECO:0000256" key="5">
    <source>
        <dbReference type="ARBA" id="ARBA00023242"/>
    </source>
</evidence>
<feature type="compositionally biased region" description="Low complexity" evidence="8">
    <location>
        <begin position="20"/>
        <end position="33"/>
    </location>
</feature>
<feature type="repeat" description="WD" evidence="7">
    <location>
        <begin position="391"/>
        <end position="432"/>
    </location>
</feature>
<evidence type="ECO:0000313" key="11">
    <source>
        <dbReference type="Proteomes" id="UP000054937"/>
    </source>
</evidence>
<dbReference type="InterPro" id="IPR015943">
    <property type="entry name" value="WD40/YVTN_repeat-like_dom_sf"/>
</dbReference>
<keyword evidence="11" id="KW-1185">Reference proteome</keyword>
<dbReference type="GO" id="GO:0000466">
    <property type="term" value="P:maturation of 5.8S rRNA from tricistronic rRNA transcript (SSU-rRNA, 5.8S rRNA, LSU-rRNA)"/>
    <property type="evidence" value="ECO:0007669"/>
    <property type="project" value="UniProtKB-UniRule"/>
</dbReference>
<dbReference type="EMBL" id="LDAU01000126">
    <property type="protein sequence ID" value="KRX03773.1"/>
    <property type="molecule type" value="Genomic_DNA"/>
</dbReference>
<dbReference type="GO" id="GO:0005654">
    <property type="term" value="C:nucleoplasm"/>
    <property type="evidence" value="ECO:0007669"/>
    <property type="project" value="UniProtKB-SubCell"/>
</dbReference>
<dbReference type="SMART" id="SM00320">
    <property type="entry name" value="WD40"/>
    <property type="match status" value="5"/>
</dbReference>
<dbReference type="InterPro" id="IPR036322">
    <property type="entry name" value="WD40_repeat_dom_sf"/>
</dbReference>
<sequence length="733" mass="86072">MAQEKPNPKNLKRPNKQTGEQNQSKAAKQAANPKKQEKQVKEKPVVEKQGKKGLKKIQNKKPNQEKEKQVDEQKQIQQEEKQAQSEKKPDENLQNLEVSNNQYYDSSDDTDDEIITARIGKVPWKWYDNYKHFGYDAELKKIVKPAQMDKIDEFLKKAENPDWWRTIRDELNQEDVKLTDEQLFVIKRLMAGKFASKKIQDTDYTVEYEYNDPFPMDGRQQPKRRFQPSKWERMMVNKIVDGIKRGTIVLDQDKEEDEEEELFDLWGANQEDDLQKKMPQSISAPKMKLPTNAESYNPPEEYLMSKKELKEWKDTDPEDREHNFIPQKYDCLRHVEFYDQLIKERFERCLDLYLCPRTRKKKLDIDPESLIPKLPKPEELRPYPTTLQIQYIGHKSRVRGISCLSNGQYLASVDEKGEIIVWEVSTSRIVWRYQVEQIAYQISFTSDGLLCVTSDTNLYIFNIKRILNKQQFEKNEGMLVQSKSNNTIEYNQKFKWEYTLPEEDSTTKDNGLRIKIQMNDQLKSLSVHKNGDYICTVAPSAEKKNESVIVHCISKGLSSQPFNKTKGIVEKVIFHHKKPVIFILTRKHCFVYNLQKQANIKKLLTGAQYNSSIDLHPYGDNLIIGTYDKKVLWFDLDLQSTPYKNLRYHEKAVRNVKFHQKYPLMASCSDDGQINILHAKVHTDMMENALILPVKMLKGHTIRQDLGVLDIQFHPVQPWIFSAGADHRIFLWT</sequence>
<evidence type="ECO:0000256" key="8">
    <source>
        <dbReference type="SAM" id="MobiDB-lite"/>
    </source>
</evidence>
<dbReference type="AlphaFoldDB" id="A0A0V0QNK5"/>
<keyword evidence="3 7" id="KW-0853">WD repeat</keyword>
<organism evidence="10 11">
    <name type="scientific">Pseudocohnilembus persalinus</name>
    <name type="common">Ciliate</name>
    <dbReference type="NCBI Taxonomy" id="266149"/>
    <lineage>
        <taxon>Eukaryota</taxon>
        <taxon>Sar</taxon>
        <taxon>Alveolata</taxon>
        <taxon>Ciliophora</taxon>
        <taxon>Intramacronucleata</taxon>
        <taxon>Oligohymenophorea</taxon>
        <taxon>Scuticociliatia</taxon>
        <taxon>Philasterida</taxon>
        <taxon>Pseudocohnilembidae</taxon>
        <taxon>Pseudocohnilembus</taxon>
    </lineage>
</organism>
<dbReference type="SUPFAM" id="SSF50978">
    <property type="entry name" value="WD40 repeat-like"/>
    <property type="match status" value="1"/>
</dbReference>
<dbReference type="OMA" id="MRPAKGE"/>
<feature type="region of interest" description="Disordered" evidence="8">
    <location>
        <begin position="1"/>
        <end position="109"/>
    </location>
</feature>
<dbReference type="FunCoup" id="A0A0V0QNK5">
    <property type="interactions" value="336"/>
</dbReference>
<dbReference type="GO" id="GO:0070545">
    <property type="term" value="C:PeBoW complex"/>
    <property type="evidence" value="ECO:0007669"/>
    <property type="project" value="TreeGrafter"/>
</dbReference>
<dbReference type="Proteomes" id="UP000054937">
    <property type="component" value="Unassembled WGS sequence"/>
</dbReference>
<evidence type="ECO:0000256" key="1">
    <source>
        <dbReference type="ARBA" id="ARBA00022517"/>
    </source>
</evidence>
<feature type="repeat" description="WD" evidence="7">
    <location>
        <begin position="708"/>
        <end position="733"/>
    </location>
</feature>
<dbReference type="GO" id="GO:0030687">
    <property type="term" value="C:preribosome, large subunit precursor"/>
    <property type="evidence" value="ECO:0007669"/>
    <property type="project" value="UniProtKB-UniRule"/>
</dbReference>
<dbReference type="InParanoid" id="A0A0V0QNK5"/>
<evidence type="ECO:0000313" key="10">
    <source>
        <dbReference type="EMBL" id="KRX03773.1"/>
    </source>
</evidence>
<evidence type="ECO:0000256" key="6">
    <source>
        <dbReference type="HAMAP-Rule" id="MF_03027"/>
    </source>
</evidence>
<dbReference type="GO" id="GO:0000463">
    <property type="term" value="P:maturation of LSU-rRNA from tricistronic rRNA transcript (SSU-rRNA, 5.8S rRNA, LSU-rRNA)"/>
    <property type="evidence" value="ECO:0007669"/>
    <property type="project" value="UniProtKB-UniRule"/>
</dbReference>
<evidence type="ECO:0000256" key="3">
    <source>
        <dbReference type="ARBA" id="ARBA00022574"/>
    </source>
</evidence>
<feature type="compositionally biased region" description="Basic and acidic residues" evidence="8">
    <location>
        <begin position="34"/>
        <end position="50"/>
    </location>
</feature>
<feature type="domain" description="BOP1 N-terminal" evidence="9">
    <location>
        <begin position="127"/>
        <end position="384"/>
    </location>
</feature>
<name>A0A0V0QNK5_PSEPJ</name>
<feature type="compositionally biased region" description="Polar residues" evidence="8">
    <location>
        <begin position="92"/>
        <end position="102"/>
    </location>
</feature>
<dbReference type="FunFam" id="2.130.10.10:FF:000576">
    <property type="entry name" value="Ribosome biogenesis protein ERB1"/>
    <property type="match status" value="1"/>
</dbReference>
<dbReference type="PANTHER" id="PTHR17605">
    <property type="entry name" value="RIBOSOME BIOGENESIS PROTEIN BOP1 BLOCK OF PROLIFERATION 1 PROTEIN"/>
    <property type="match status" value="1"/>
</dbReference>
<dbReference type="SMART" id="SM01035">
    <property type="entry name" value="BOP1NT"/>
    <property type="match status" value="1"/>
</dbReference>
<feature type="compositionally biased region" description="Basic and acidic residues" evidence="8">
    <location>
        <begin position="62"/>
        <end position="91"/>
    </location>
</feature>
<comment type="similarity">
    <text evidence="6">Belongs to the WD repeat BOP1/ERB1 family.</text>
</comment>
<keyword evidence="5 6" id="KW-0539">Nucleus</keyword>
<evidence type="ECO:0000256" key="4">
    <source>
        <dbReference type="ARBA" id="ARBA00022737"/>
    </source>
</evidence>
<evidence type="ECO:0000256" key="7">
    <source>
        <dbReference type="PROSITE-ProRule" id="PRU00221"/>
    </source>
</evidence>
<keyword evidence="4" id="KW-0677">Repeat</keyword>
<evidence type="ECO:0000259" key="9">
    <source>
        <dbReference type="SMART" id="SM01035"/>
    </source>
</evidence>
<dbReference type="Pfam" id="PF08145">
    <property type="entry name" value="BOP1NT"/>
    <property type="match status" value="1"/>
</dbReference>
<gene>
    <name evidence="10" type="ORF">PPERSA_04281</name>
</gene>
<keyword evidence="1 6" id="KW-0690">Ribosome biogenesis</keyword>
<dbReference type="InterPro" id="IPR012953">
    <property type="entry name" value="BOP1_N_dom"/>
</dbReference>
<dbReference type="InterPro" id="IPR028598">
    <property type="entry name" value="BOP1/Erb1"/>
</dbReference>
<dbReference type="HAMAP" id="MF_03027">
    <property type="entry name" value="BOP1"/>
    <property type="match status" value="1"/>
</dbReference>
<dbReference type="PROSITE" id="PS50082">
    <property type="entry name" value="WD_REPEATS_2"/>
    <property type="match status" value="2"/>
</dbReference>
<dbReference type="Gene3D" id="2.130.10.10">
    <property type="entry name" value="YVTN repeat-like/Quinoprotein amine dehydrogenase"/>
    <property type="match status" value="1"/>
</dbReference>
<dbReference type="GO" id="GO:0043021">
    <property type="term" value="F:ribonucleoprotein complex binding"/>
    <property type="evidence" value="ECO:0007669"/>
    <property type="project" value="UniProtKB-UniRule"/>
</dbReference>
<comment type="caution">
    <text evidence="10">The sequence shown here is derived from an EMBL/GenBank/DDBJ whole genome shotgun (WGS) entry which is preliminary data.</text>
</comment>
<dbReference type="PANTHER" id="PTHR17605:SF0">
    <property type="entry name" value="RIBOSOME BIOGENESIS PROTEIN BOP1"/>
    <property type="match status" value="1"/>
</dbReference>